<dbReference type="Proteomes" id="UP000663879">
    <property type="component" value="Unassembled WGS sequence"/>
</dbReference>
<dbReference type="EMBL" id="CAJNOC010000740">
    <property type="protein sequence ID" value="CAF0798215.1"/>
    <property type="molecule type" value="Genomic_DNA"/>
</dbReference>
<feature type="compositionally biased region" description="Polar residues" evidence="1">
    <location>
        <begin position="108"/>
        <end position="117"/>
    </location>
</feature>
<keyword evidence="2" id="KW-0472">Membrane</keyword>
<evidence type="ECO:0000313" key="3">
    <source>
        <dbReference type="EMBL" id="CAF0798215.1"/>
    </source>
</evidence>
<keyword evidence="2" id="KW-1133">Transmembrane helix</keyword>
<organism evidence="3 4">
    <name type="scientific">Brachionus calyciflorus</name>
    <dbReference type="NCBI Taxonomy" id="104777"/>
    <lineage>
        <taxon>Eukaryota</taxon>
        <taxon>Metazoa</taxon>
        <taxon>Spiralia</taxon>
        <taxon>Gnathifera</taxon>
        <taxon>Rotifera</taxon>
        <taxon>Eurotatoria</taxon>
        <taxon>Monogononta</taxon>
        <taxon>Pseudotrocha</taxon>
        <taxon>Ploima</taxon>
        <taxon>Brachionidae</taxon>
        <taxon>Brachionus</taxon>
    </lineage>
</organism>
<protein>
    <recommendedName>
        <fullName evidence="5">Mff-like domain-containing protein</fullName>
    </recommendedName>
</protein>
<keyword evidence="2" id="KW-0812">Transmembrane</keyword>
<evidence type="ECO:0008006" key="5">
    <source>
        <dbReference type="Google" id="ProtNLM"/>
    </source>
</evidence>
<gene>
    <name evidence="3" type="ORF">OXX778_LOCUS6326</name>
</gene>
<evidence type="ECO:0000313" key="4">
    <source>
        <dbReference type="Proteomes" id="UP000663879"/>
    </source>
</evidence>
<name>A0A813SLY5_9BILA</name>
<evidence type="ECO:0000256" key="1">
    <source>
        <dbReference type="SAM" id="MobiDB-lite"/>
    </source>
</evidence>
<feature type="region of interest" description="Disordered" evidence="1">
    <location>
        <begin position="96"/>
        <end position="117"/>
    </location>
</feature>
<accession>A0A813SLY5</accession>
<dbReference type="OrthoDB" id="10464264at2759"/>
<proteinExistence type="predicted"/>
<dbReference type="AlphaFoldDB" id="A0A813SLY5"/>
<comment type="caution">
    <text evidence="3">The sequence shown here is derived from an EMBL/GenBank/DDBJ whole genome shotgun (WGS) entry which is preliminary data.</text>
</comment>
<feature type="transmembrane region" description="Helical" evidence="2">
    <location>
        <begin position="184"/>
        <end position="202"/>
    </location>
</feature>
<keyword evidence="4" id="KW-1185">Reference proteome</keyword>
<reference evidence="3" key="1">
    <citation type="submission" date="2021-02" db="EMBL/GenBank/DDBJ databases">
        <authorList>
            <person name="Nowell W R."/>
        </authorList>
    </citation>
    <scope>NUCLEOTIDE SEQUENCE</scope>
    <source>
        <strain evidence="3">Ploen Becks lab</strain>
    </source>
</reference>
<evidence type="ECO:0000256" key="2">
    <source>
        <dbReference type="SAM" id="Phobius"/>
    </source>
</evidence>
<sequence length="204" mass="23573">MANFDDYETNVYESRKTMHIPISDVDDLPFKNRNDPQFIAKITNLMQVPTSITLDDRNRTKNMPTYIPDQYPFAMDIPEKLTVYADDILNGRPESASSPFVADESHDTTVTPPSTPTKGLTIEQQAEEIDNLSKTPQISAVLYQKMRPRRSSIEVDLHQEIRMLRDRLNYLENECQVNSRSCKLFYAILCGYVLLKTFSWLINK</sequence>